<dbReference type="Proteomes" id="UP000027586">
    <property type="component" value="Unassembled WGS sequence"/>
</dbReference>
<protein>
    <submittedName>
        <fullName evidence="2">Uncharacterized protein</fullName>
    </submittedName>
</protein>
<feature type="region of interest" description="Disordered" evidence="1">
    <location>
        <begin position="1"/>
        <end position="39"/>
    </location>
</feature>
<evidence type="ECO:0000313" key="3">
    <source>
        <dbReference type="Proteomes" id="UP000027586"/>
    </source>
</evidence>
<dbReference type="EMBL" id="CBTN010000202">
    <property type="protein sequence ID" value="CDH61525.1"/>
    <property type="molecule type" value="Genomic_DNA"/>
</dbReference>
<keyword evidence="3" id="KW-1185">Reference proteome</keyword>
<dbReference type="VEuPathDB" id="FungiDB:LCOR_12299.1"/>
<accession>A0A068SHL5</accession>
<feature type="region of interest" description="Disordered" evidence="1">
    <location>
        <begin position="181"/>
        <end position="209"/>
    </location>
</feature>
<evidence type="ECO:0000313" key="2">
    <source>
        <dbReference type="EMBL" id="CDH61525.1"/>
    </source>
</evidence>
<gene>
    <name evidence="2" type="ORF">LCOR_12299.1</name>
</gene>
<evidence type="ECO:0000256" key="1">
    <source>
        <dbReference type="SAM" id="MobiDB-lite"/>
    </source>
</evidence>
<feature type="compositionally biased region" description="Polar residues" evidence="1">
    <location>
        <begin position="1"/>
        <end position="26"/>
    </location>
</feature>
<feature type="region of interest" description="Disordered" evidence="1">
    <location>
        <begin position="285"/>
        <end position="354"/>
    </location>
</feature>
<dbReference type="AlphaFoldDB" id="A0A068SHL5"/>
<name>A0A068SHL5_9FUNG</name>
<reference evidence="2" key="1">
    <citation type="submission" date="2013-08" db="EMBL/GenBank/DDBJ databases">
        <title>Gene expansion shapes genome architecture in the human pathogen Lichtheimia corymbifera: an evolutionary genomics analysis in the ancient terrestrial Mucorales (Mucoromycotina).</title>
        <authorList>
            <person name="Schwartze V.U."/>
            <person name="Winter S."/>
            <person name="Shelest E."/>
            <person name="Marcet-Houben M."/>
            <person name="Horn F."/>
            <person name="Wehner S."/>
            <person name="Hoffmann K."/>
            <person name="Riege K."/>
            <person name="Sammeth M."/>
            <person name="Nowrousian M."/>
            <person name="Valiante V."/>
            <person name="Linde J."/>
            <person name="Jacobsen I.D."/>
            <person name="Marz M."/>
            <person name="Brakhage A.A."/>
            <person name="Gabaldon T."/>
            <person name="Bocker S."/>
            <person name="Voigt K."/>
        </authorList>
    </citation>
    <scope>NUCLEOTIDE SEQUENCE [LARGE SCALE GENOMIC DNA]</scope>
    <source>
        <strain evidence="2">FSU 9682</strain>
    </source>
</reference>
<comment type="caution">
    <text evidence="2">The sequence shown here is derived from an EMBL/GenBank/DDBJ whole genome shotgun (WGS) entry which is preliminary data.</text>
</comment>
<proteinExistence type="predicted"/>
<dbReference type="OrthoDB" id="2282002at2759"/>
<sequence>MSHSEASTSQGHQAPPSSKPQGSKQKNVPKPKHSKLSNTQLVTARDQLIDIMATQINHQANVTQHMQAFREEISQLWAHMIEMHERPRRLQDIMVNFVMMVSSFIQLLLEYINDRLGLKHLLGADDGHVQRVAPLVLQDAEEVLDMIKDFRMAKDNDLSFKLDTYLDNKASSDMKKQFAMPTMSEKKKGKLPAKPPRAKLAKKKGSTSPMAMLEKEKWKQRTLPPLPSNVFLECQSSKMPTTQQELKEYLRQKLEPLPAEERVMAILELPLKAIDILLSKEDSVASADSGSKPDKDNTQTQDSSIYTSQEQSGNKAHEIEPQSSSQAAISQSASQVAGCDHEKDPNTENGIQDE</sequence>
<feature type="compositionally biased region" description="Basic residues" evidence="1">
    <location>
        <begin position="187"/>
        <end position="205"/>
    </location>
</feature>
<organism evidence="2 3">
    <name type="scientific">Lichtheimia corymbifera JMRC:FSU:9682</name>
    <dbReference type="NCBI Taxonomy" id="1263082"/>
    <lineage>
        <taxon>Eukaryota</taxon>
        <taxon>Fungi</taxon>
        <taxon>Fungi incertae sedis</taxon>
        <taxon>Mucoromycota</taxon>
        <taxon>Mucoromycotina</taxon>
        <taxon>Mucoromycetes</taxon>
        <taxon>Mucorales</taxon>
        <taxon>Lichtheimiaceae</taxon>
        <taxon>Lichtheimia</taxon>
    </lineage>
</organism>
<feature type="compositionally biased region" description="Polar residues" evidence="1">
    <location>
        <begin position="298"/>
        <end position="314"/>
    </location>
</feature>
<feature type="compositionally biased region" description="Low complexity" evidence="1">
    <location>
        <begin position="322"/>
        <end position="337"/>
    </location>
</feature>